<dbReference type="Proteomes" id="UP001500902">
    <property type="component" value="Unassembled WGS sequence"/>
</dbReference>
<evidence type="ECO:0008006" key="3">
    <source>
        <dbReference type="Google" id="ProtNLM"/>
    </source>
</evidence>
<reference evidence="2" key="1">
    <citation type="journal article" date="2019" name="Int. J. Syst. Evol. Microbiol.">
        <title>The Global Catalogue of Microorganisms (GCM) 10K type strain sequencing project: providing services to taxonomists for standard genome sequencing and annotation.</title>
        <authorList>
            <consortium name="The Broad Institute Genomics Platform"/>
            <consortium name="The Broad Institute Genome Sequencing Center for Infectious Disease"/>
            <person name="Wu L."/>
            <person name="Ma J."/>
        </authorList>
    </citation>
    <scope>NUCLEOTIDE SEQUENCE [LARGE SCALE GENOMIC DNA]</scope>
    <source>
        <strain evidence="2">JCM 16904</strain>
    </source>
</reference>
<keyword evidence="2" id="KW-1185">Reference proteome</keyword>
<proteinExistence type="predicted"/>
<dbReference type="InterPro" id="IPR011008">
    <property type="entry name" value="Dimeric_a/b-barrel"/>
</dbReference>
<evidence type="ECO:0000313" key="2">
    <source>
        <dbReference type="Proteomes" id="UP001500902"/>
    </source>
</evidence>
<dbReference type="EMBL" id="BAAAZP010000009">
    <property type="protein sequence ID" value="GAA3646211.1"/>
    <property type="molecule type" value="Genomic_DNA"/>
</dbReference>
<organism evidence="1 2">
    <name type="scientific">Nonomuraea antimicrobica</name>
    <dbReference type="NCBI Taxonomy" id="561173"/>
    <lineage>
        <taxon>Bacteria</taxon>
        <taxon>Bacillati</taxon>
        <taxon>Actinomycetota</taxon>
        <taxon>Actinomycetes</taxon>
        <taxon>Streptosporangiales</taxon>
        <taxon>Streptosporangiaceae</taxon>
        <taxon>Nonomuraea</taxon>
    </lineage>
</organism>
<evidence type="ECO:0000313" key="1">
    <source>
        <dbReference type="EMBL" id="GAA3646211.1"/>
    </source>
</evidence>
<dbReference type="SUPFAM" id="SSF54909">
    <property type="entry name" value="Dimeric alpha+beta barrel"/>
    <property type="match status" value="1"/>
</dbReference>
<comment type="caution">
    <text evidence="1">The sequence shown here is derived from an EMBL/GenBank/DDBJ whole genome shotgun (WGS) entry which is preliminary data.</text>
</comment>
<sequence>MEMRSVIKPNRVASRLLHRAAEEAAMREHFVWVTTRRIKPGALEEFERAWRPDPYPPGLRQAYAYWSEDGLEITGVSFWNTRASCDAWRTSEAETRRRQAMAPYVVEEREGFYQGRELGIPVR</sequence>
<gene>
    <name evidence="1" type="ORF">GCM10022224_006160</name>
</gene>
<accession>A0ABP7B3A1</accession>
<protein>
    <recommendedName>
        <fullName evidence="3">ABM domain-containing protein</fullName>
    </recommendedName>
</protein>
<name>A0ABP7B3A1_9ACTN</name>